<dbReference type="EMBL" id="CP071060">
    <property type="protein sequence ID" value="QSI75970.1"/>
    <property type="molecule type" value="Genomic_DNA"/>
</dbReference>
<dbReference type="InterPro" id="IPR001638">
    <property type="entry name" value="Solute-binding_3/MltF_N"/>
</dbReference>
<keyword evidence="1 2" id="KW-0732">Signal</keyword>
<dbReference type="Gene3D" id="3.40.190.10">
    <property type="entry name" value="Periplasmic binding protein-like II"/>
    <property type="match status" value="2"/>
</dbReference>
<protein>
    <submittedName>
        <fullName evidence="4">Transporter substrate-binding domain-containing protein</fullName>
    </submittedName>
</protein>
<dbReference type="Proteomes" id="UP000663570">
    <property type="component" value="Chromosome"/>
</dbReference>
<evidence type="ECO:0000256" key="2">
    <source>
        <dbReference type="SAM" id="SignalP"/>
    </source>
</evidence>
<feature type="domain" description="Solute-binding protein family 3/N-terminal" evidence="3">
    <location>
        <begin position="37"/>
        <end position="250"/>
    </location>
</feature>
<accession>A0ABX7M683</accession>
<proteinExistence type="predicted"/>
<dbReference type="Pfam" id="PF00497">
    <property type="entry name" value="SBP_bac_3"/>
    <property type="match status" value="1"/>
</dbReference>
<name>A0ABX7M683_9RHOO</name>
<organism evidence="4 5">
    <name type="scientific">Niveibacterium microcysteis</name>
    <dbReference type="NCBI Taxonomy" id="2811415"/>
    <lineage>
        <taxon>Bacteria</taxon>
        <taxon>Pseudomonadati</taxon>
        <taxon>Pseudomonadota</taxon>
        <taxon>Betaproteobacteria</taxon>
        <taxon>Rhodocyclales</taxon>
        <taxon>Rhodocyclaceae</taxon>
        <taxon>Niveibacterium</taxon>
    </lineage>
</organism>
<evidence type="ECO:0000313" key="4">
    <source>
        <dbReference type="EMBL" id="QSI75970.1"/>
    </source>
</evidence>
<evidence type="ECO:0000313" key="5">
    <source>
        <dbReference type="Proteomes" id="UP000663570"/>
    </source>
</evidence>
<dbReference type="RefSeq" id="WP_206253789.1">
    <property type="nucleotide sequence ID" value="NZ_CP071060.1"/>
</dbReference>
<evidence type="ECO:0000259" key="3">
    <source>
        <dbReference type="Pfam" id="PF00497"/>
    </source>
</evidence>
<sequence length="256" mass="27835">MAEWMTVRSLGLTALFGGLALSADVCADDVLTLYFNERPPFNSTDPSGKVSGLTATPAVAALRRAGIPFRWEATPLARQFALIERGDTYACAVGLYRNPQRELVGKLSAPLYRDRGMVAIARAGLGLQDGASFAELLRNRRLRMLYKTGLTYGSSVSRLIQQTPPVVEMVSVETPVMVQMIRAERADWMLAAEEEADYLIAQAGVPPASVTVVHFRDLPGGETRHLFCTRAVPDALLERINAALADAARTTTGERP</sequence>
<reference evidence="4 5" key="1">
    <citation type="submission" date="2021-02" db="EMBL/GenBank/DDBJ databases">
        <title>Niveibacterium changnyeongensis HC41.</title>
        <authorList>
            <person name="Kang M."/>
        </authorList>
    </citation>
    <scope>NUCLEOTIDE SEQUENCE [LARGE SCALE GENOMIC DNA]</scope>
    <source>
        <strain evidence="4 5">HC41</strain>
    </source>
</reference>
<evidence type="ECO:0000256" key="1">
    <source>
        <dbReference type="ARBA" id="ARBA00022729"/>
    </source>
</evidence>
<dbReference type="PANTHER" id="PTHR35936:SF35">
    <property type="entry name" value="L-CYSTINE-BINDING PROTEIN TCYJ"/>
    <property type="match status" value="1"/>
</dbReference>
<feature type="signal peptide" evidence="2">
    <location>
        <begin position="1"/>
        <end position="27"/>
    </location>
</feature>
<keyword evidence="5" id="KW-1185">Reference proteome</keyword>
<feature type="chain" id="PRO_5045894678" evidence="2">
    <location>
        <begin position="28"/>
        <end position="256"/>
    </location>
</feature>
<dbReference type="PANTHER" id="PTHR35936">
    <property type="entry name" value="MEMBRANE-BOUND LYTIC MUREIN TRANSGLYCOSYLASE F"/>
    <property type="match status" value="1"/>
</dbReference>
<gene>
    <name evidence="4" type="ORF">JY500_16005</name>
</gene>
<dbReference type="SUPFAM" id="SSF53850">
    <property type="entry name" value="Periplasmic binding protein-like II"/>
    <property type="match status" value="1"/>
</dbReference>